<dbReference type="CDD" id="cd00520">
    <property type="entry name" value="RRF"/>
    <property type="match status" value="1"/>
</dbReference>
<comment type="subcellular location">
    <subcellularLocation>
        <location evidence="1 6">Cytoplasm</location>
    </subcellularLocation>
</comment>
<evidence type="ECO:0000313" key="9">
    <source>
        <dbReference type="EMBL" id="ELR72639.1"/>
    </source>
</evidence>
<gene>
    <name evidence="6" type="primary">frr</name>
    <name evidence="9" type="ORF">C900_01018</name>
</gene>
<dbReference type="eggNOG" id="COG0233">
    <property type="taxonomic scope" value="Bacteria"/>
</dbReference>
<proteinExistence type="inferred from homology"/>
<dbReference type="Gene3D" id="3.30.1360.40">
    <property type="match status" value="1"/>
</dbReference>
<evidence type="ECO:0000259" key="8">
    <source>
        <dbReference type="Pfam" id="PF01765"/>
    </source>
</evidence>
<evidence type="ECO:0000256" key="2">
    <source>
        <dbReference type="ARBA" id="ARBA00005912"/>
    </source>
</evidence>
<dbReference type="FunFam" id="1.10.132.20:FF:000001">
    <property type="entry name" value="Ribosome-recycling factor"/>
    <property type="match status" value="1"/>
</dbReference>
<keyword evidence="7" id="KW-0175">Coiled coil</keyword>
<keyword evidence="3 6" id="KW-0963">Cytoplasm</keyword>
<dbReference type="PATRIC" id="fig|1237149.3.peg.1221"/>
<reference evidence="9 10" key="1">
    <citation type="submission" date="2012-12" db="EMBL/GenBank/DDBJ databases">
        <title>Genome assembly of Fulvivirga imtechensis AK7.</title>
        <authorList>
            <person name="Nupur N."/>
            <person name="Khatri I."/>
            <person name="Kumar R."/>
            <person name="Subramanian S."/>
            <person name="Pinnaka A."/>
        </authorList>
    </citation>
    <scope>NUCLEOTIDE SEQUENCE [LARGE SCALE GENOMIC DNA]</scope>
    <source>
        <strain evidence="9 10">AK7</strain>
    </source>
</reference>
<protein>
    <recommendedName>
        <fullName evidence="6">Ribosome-recycling factor</fullName>
        <shortName evidence="6">RRF</shortName>
    </recommendedName>
    <alternativeName>
        <fullName evidence="6">Ribosome-releasing factor</fullName>
    </alternativeName>
</protein>
<dbReference type="GO" id="GO:0005737">
    <property type="term" value="C:cytoplasm"/>
    <property type="evidence" value="ECO:0007669"/>
    <property type="project" value="UniProtKB-SubCell"/>
</dbReference>
<dbReference type="Gene3D" id="1.10.132.20">
    <property type="entry name" value="Ribosome-recycling factor"/>
    <property type="match status" value="1"/>
</dbReference>
<evidence type="ECO:0000256" key="4">
    <source>
        <dbReference type="ARBA" id="ARBA00022917"/>
    </source>
</evidence>
<feature type="coiled-coil region" evidence="7">
    <location>
        <begin position="127"/>
        <end position="174"/>
    </location>
</feature>
<comment type="caution">
    <text evidence="9">The sequence shown here is derived from an EMBL/GenBank/DDBJ whole genome shotgun (WGS) entry which is preliminary data.</text>
</comment>
<dbReference type="InterPro" id="IPR002661">
    <property type="entry name" value="Ribosome_recyc_fac"/>
</dbReference>
<evidence type="ECO:0000256" key="7">
    <source>
        <dbReference type="SAM" id="Coils"/>
    </source>
</evidence>
<dbReference type="HAMAP" id="MF_00040">
    <property type="entry name" value="RRF"/>
    <property type="match status" value="1"/>
</dbReference>
<dbReference type="RefSeq" id="WP_009578689.1">
    <property type="nucleotide sequence ID" value="NZ_AMZN01000015.1"/>
</dbReference>
<keyword evidence="10" id="KW-1185">Reference proteome</keyword>
<dbReference type="InterPro" id="IPR036191">
    <property type="entry name" value="RRF_sf"/>
</dbReference>
<dbReference type="STRING" id="1237149.C900_01018"/>
<dbReference type="EMBL" id="AMZN01000015">
    <property type="protein sequence ID" value="ELR72639.1"/>
    <property type="molecule type" value="Genomic_DNA"/>
</dbReference>
<dbReference type="FunFam" id="3.30.1360.40:FF:000001">
    <property type="entry name" value="Ribosome-recycling factor"/>
    <property type="match status" value="1"/>
</dbReference>
<dbReference type="Pfam" id="PF01765">
    <property type="entry name" value="RRF"/>
    <property type="match status" value="1"/>
</dbReference>
<keyword evidence="4 6" id="KW-0648">Protein biosynthesis</keyword>
<accession>L8JYB2</accession>
<dbReference type="OrthoDB" id="9804006at2"/>
<evidence type="ECO:0000256" key="3">
    <source>
        <dbReference type="ARBA" id="ARBA00022490"/>
    </source>
</evidence>
<evidence type="ECO:0000256" key="1">
    <source>
        <dbReference type="ARBA" id="ARBA00004496"/>
    </source>
</evidence>
<dbReference type="PANTHER" id="PTHR20982">
    <property type="entry name" value="RIBOSOME RECYCLING FACTOR"/>
    <property type="match status" value="1"/>
</dbReference>
<comment type="function">
    <text evidence="5 6">Responsible for the release of ribosomes from messenger RNA at the termination of protein biosynthesis. May increase the efficiency of translation by recycling ribosomes from one round of translation to another.</text>
</comment>
<dbReference type="SUPFAM" id="SSF55194">
    <property type="entry name" value="Ribosome recycling factor, RRF"/>
    <property type="match status" value="1"/>
</dbReference>
<sequence length="186" mass="21027">MEEINMYLDEARDMMNKAIKHVSGELVKIRAGKASPTMLEGLMVEYYGNPTPINQVASVTAPDARTLMIKPWEKTVIPDIEKAIINSDLGLNPQNDGQQVIINIPQLTEERRLTLVKQVKHEGEQGKVSVRNIRKETNDNLKQLQKEGASEDDIKRAEDKVQALTDEYTKKIDEILAKKESEIMTV</sequence>
<dbReference type="NCBIfam" id="TIGR00496">
    <property type="entry name" value="frr"/>
    <property type="match status" value="1"/>
</dbReference>
<name>L8JYB2_9BACT</name>
<evidence type="ECO:0000313" key="10">
    <source>
        <dbReference type="Proteomes" id="UP000011135"/>
    </source>
</evidence>
<dbReference type="PANTHER" id="PTHR20982:SF3">
    <property type="entry name" value="MITOCHONDRIAL RIBOSOME RECYCLING FACTOR PSEUDO 1"/>
    <property type="match status" value="1"/>
</dbReference>
<organism evidence="9 10">
    <name type="scientific">Fulvivirga imtechensis AK7</name>
    <dbReference type="NCBI Taxonomy" id="1237149"/>
    <lineage>
        <taxon>Bacteria</taxon>
        <taxon>Pseudomonadati</taxon>
        <taxon>Bacteroidota</taxon>
        <taxon>Cytophagia</taxon>
        <taxon>Cytophagales</taxon>
        <taxon>Fulvivirgaceae</taxon>
        <taxon>Fulvivirga</taxon>
    </lineage>
</organism>
<dbReference type="GO" id="GO:0006415">
    <property type="term" value="P:translational termination"/>
    <property type="evidence" value="ECO:0007669"/>
    <property type="project" value="UniProtKB-UniRule"/>
</dbReference>
<dbReference type="Proteomes" id="UP000011135">
    <property type="component" value="Unassembled WGS sequence"/>
</dbReference>
<dbReference type="AlphaFoldDB" id="L8JYB2"/>
<feature type="domain" description="Ribosome recycling factor" evidence="8">
    <location>
        <begin position="25"/>
        <end position="184"/>
    </location>
</feature>
<dbReference type="GO" id="GO:0043023">
    <property type="term" value="F:ribosomal large subunit binding"/>
    <property type="evidence" value="ECO:0007669"/>
    <property type="project" value="TreeGrafter"/>
</dbReference>
<comment type="similarity">
    <text evidence="2 6">Belongs to the RRF family.</text>
</comment>
<dbReference type="InterPro" id="IPR023584">
    <property type="entry name" value="Ribosome_recyc_fac_dom"/>
</dbReference>
<evidence type="ECO:0000256" key="5">
    <source>
        <dbReference type="ARBA" id="ARBA00025050"/>
    </source>
</evidence>
<evidence type="ECO:0000256" key="6">
    <source>
        <dbReference type="HAMAP-Rule" id="MF_00040"/>
    </source>
</evidence>